<name>A0A9P1G2G5_9DINO</name>
<accession>A0A9P1G2G5</accession>
<evidence type="ECO:0000313" key="3">
    <source>
        <dbReference type="EMBL" id="CAL4782732.1"/>
    </source>
</evidence>
<dbReference type="EMBL" id="CAMXCT010002072">
    <property type="protein sequence ID" value="CAI3995420.1"/>
    <property type="molecule type" value="Genomic_DNA"/>
</dbReference>
<reference evidence="2" key="1">
    <citation type="submission" date="2022-10" db="EMBL/GenBank/DDBJ databases">
        <authorList>
            <person name="Chen Y."/>
            <person name="Dougan E. K."/>
            <person name="Chan C."/>
            <person name="Rhodes N."/>
            <person name="Thang M."/>
        </authorList>
    </citation>
    <scope>NUCLEOTIDE SEQUENCE</scope>
</reference>
<evidence type="ECO:0000313" key="2">
    <source>
        <dbReference type="EMBL" id="CAI3995420.1"/>
    </source>
</evidence>
<feature type="region of interest" description="Disordered" evidence="1">
    <location>
        <begin position="268"/>
        <end position="299"/>
    </location>
</feature>
<feature type="non-terminal residue" evidence="2">
    <location>
        <position position="2574"/>
    </location>
</feature>
<sequence>MFLVLLSNVHSEPATATEARRSQTFRVQFRTSEMAETFARNMTYFLVLHVSCKWELAIYEVEPFWPDAHALPAEEKSECCTPPATQRKLEMQEQELSSSQRSPGLPKMEDVHFGLIPGFRKDIAQTVKERLQTLTEDERSHRAVSADISFDLRRCLPVPSMEAVKSLSEANGLHDEAVAWCFYSNIAFLEHHGRRVGHVATCVISSLAFESNEAGREPWRGAFPVQFRNAQDAERFARFRVCLLVLHVSVRWQVAIFEVEPFCLPDAADPTPPPASGRHELSPDPSSSQRSPGVPKMEDSHFGLRFQDSAAASEKWLANNQHSDYVQRSMDALKSATNAEEIRQCLFCPGFAAGMGTARDIASTVKKALHKAADEERGHRVVSSDISFDLRRCLPVLFMEAVKSLSRGNGLHDEAVAWCFYANIAFLEHHGRRVGHQEGEHTEAPNIPVLVGGAPSSRKTCLIAMTTDFMLDASGAPQTMAKRECILADATVAGIRAAIYNYNRAAVIADEASNVYETPWSEKGSGGIHYLSKPKMNTYVLSEADDQATGKGQVHLGSTHHPYLFLHKVAGQTEILEFIAQPVTHGFNKRFNLVFAPEHAPESSEVHTGTAKSFFAQLHAWMYKNAWTKEGHHYLDGYALTCYRSIKKAVEEFVQEKGIFLTKDAQRKVRFWSTDVLRLAHANMRICQFSVAQFGSSNMAAAEAVRTQPKVYEFILAVNMWLRQLHVHISFYKWFRQMTNSTSNASSRELTAAMERADDGDELSRLKLDLSVEDRLKHEILVHEKALVGAKLASDQLRLWLRNQNWFKKNRVTADQIKAALADLQKVGLLDVEMDPEAAASPPVSGAEAKSKAKSKAKGPKPVVYVKRSAREIVDNAEAEAVGAQPANTDCVAGDGSSARDAAVHGEAEVVSASSWRAGLSHAAWPASFVRAGTTSLLGVTCDLGTSKEKCDTAASFVLACCRLCWHAGVWRVADRAAALRPTRAQNDTRHEEWATEYAFLVAGAGEMEGTLVLQAWLEKWWEAGAWFYRLFELPAGGFLRASEDEEFGTDGDASNVQEQLLHVRELHATSAAFAAILRDGHIVAWGDANCGGDSSHIHGERLDFLFFGLTLDLTMEMSMTEAFTAKLATVKKEHRLYVGSHHMEVIKESCIQLAPLVTCKYQLRVLKQVQVLTSFARCYLEHEGEDRPQLHVEMLNVDSSNGGVDLCSRISQSFSQNILNFTVGRKQALLEDLNASVSIIDSGLKDDARGAFSSHGNFAWLFSQCLAILENHRDMLKGILAVPARLEISEKDFKELSKMYIKRVRFPSKVYDEFTDSPKYLDQQLAMEANLMSASWTKATLQSEDMIVLTSDNRKKNRKHVRVTCPSAEAEAEEILVIKDGQMAFTAAPEPSHLEVARPAPVWNHTAWSLWNPDLQLNYFLQSSDEDIKRTTNIGPRQHRAMEAMFGVLYDVDLNRHTWPAEIPMAARSTAWHVPVSMWMLPADQRMEVFMCRPVWPGARLHRSAWVPYTARMLPQAMWNAQAASWTQLLQTEHKVVFPAALAMCVHAVLDSLEANSADVEWMPGQPRNIKNNWRRRANGVLRAVVRLNWSTFMREPPLLPWVTFKVSTCQAFLREPMVKVLALCRRVWHQNMLYQMFAEPILSHVVGVVGQSTKAGTRIWGDFRTLKNVPGLRFCPCWAASLSNEILVQNYQNLWWDEFRNSQQTVSQFWQAGRRISCLSFSPDGHSMLVDLGNKENLPQALRFDRGSTLYMVVFASVHQLAFEQKCFSEAMRMMEQSGVSPDTLKQLLGSDRQNIRNPFQTWFPHGVLPAVSTQLDQEQQDLVRQIVQEPGCVHSIWSPPGGGKSFVLAALLASWAPQAAANALAFYVTNRKKHREPMLRQLRRALQPDQVYVLAGQIEDPDTDVHIQAHLEAASKEQLAEVLHRLGQMQQLQQVKVLVMTADMARKMLGNRSIWARNRALEILIHDEIENTTWPQLLALAGHFRMVVTAGDTNQRLEQFRPACRGMPGQDPEEIRFNASAALSAAQEQALNRASQETPLHWEDIPASDFLLAFASVNHLCSVRRYGDSVCALLNRLGYDVTHRSTHATQLTLLNLWGQIWNPMQGSGITCIFSEKLFGLLAAIALAWLQQDNAITVGLVLLYRASVDVLEAWRETLPQDWQERLTVATPEQVQGDSFDKVVFFCMQRRWPHESKPQGHSVHEGRRLVGLTRSKAELLVLAEWLHYSDFPSTQRFQKEFGTDGRDMNQADLLAQFSRRLGLQLTVPAISWTQLTPAERDRQGNMAAVTFLQQPQQWQQIWSNMQWQPPQREVPGIPSALPSDQALGEILLIPAMPMVNMGHTSMFVPLNFISKAGQYTGHHANQLTNQLMDFVCRQTAAECGATHEIRHHKLKHEEVGGAEYYTQSCNSLRAAHLLLSTNDTTLLKVYHGCGTELQRGDVSSLVVTTRDMGTLAVFLRILIRNYCPNQVVQFILQHNEMQAHVQLNQHMHHALEWTDFAHGVLVAYLLPVQNLVVSALLLEAARIWTLLRSHGVQEVEMQFLRLQTDEDLELITSCGRKAAAKEAVAKRSA</sequence>
<organism evidence="2">
    <name type="scientific">Cladocopium goreaui</name>
    <dbReference type="NCBI Taxonomy" id="2562237"/>
    <lineage>
        <taxon>Eukaryota</taxon>
        <taxon>Sar</taxon>
        <taxon>Alveolata</taxon>
        <taxon>Dinophyceae</taxon>
        <taxon>Suessiales</taxon>
        <taxon>Symbiodiniaceae</taxon>
        <taxon>Cladocopium</taxon>
    </lineage>
</organism>
<evidence type="ECO:0000256" key="1">
    <source>
        <dbReference type="SAM" id="MobiDB-lite"/>
    </source>
</evidence>
<keyword evidence="4" id="KW-1185">Reference proteome</keyword>
<comment type="caution">
    <text evidence="2">The sequence shown here is derived from an EMBL/GenBank/DDBJ whole genome shotgun (WGS) entry which is preliminary data.</text>
</comment>
<dbReference type="EMBL" id="CAMXCT020002072">
    <property type="protein sequence ID" value="CAL1148795.1"/>
    <property type="molecule type" value="Genomic_DNA"/>
</dbReference>
<dbReference type="Gene3D" id="3.40.50.300">
    <property type="entry name" value="P-loop containing nucleotide triphosphate hydrolases"/>
    <property type="match status" value="1"/>
</dbReference>
<protein>
    <submittedName>
        <fullName evidence="2">Uncharacterized protein</fullName>
    </submittedName>
</protein>
<dbReference type="SUPFAM" id="SSF52540">
    <property type="entry name" value="P-loop containing nucleoside triphosphate hydrolases"/>
    <property type="match status" value="1"/>
</dbReference>
<proteinExistence type="predicted"/>
<dbReference type="Proteomes" id="UP001152797">
    <property type="component" value="Unassembled WGS sequence"/>
</dbReference>
<dbReference type="EMBL" id="CAMXCT030002072">
    <property type="protein sequence ID" value="CAL4782732.1"/>
    <property type="molecule type" value="Genomic_DNA"/>
</dbReference>
<gene>
    <name evidence="2" type="ORF">C1SCF055_LOCUS21986</name>
</gene>
<reference evidence="3 4" key="2">
    <citation type="submission" date="2024-05" db="EMBL/GenBank/DDBJ databases">
        <authorList>
            <person name="Chen Y."/>
            <person name="Shah S."/>
            <person name="Dougan E. K."/>
            <person name="Thang M."/>
            <person name="Chan C."/>
        </authorList>
    </citation>
    <scope>NUCLEOTIDE SEQUENCE [LARGE SCALE GENOMIC DNA]</scope>
</reference>
<evidence type="ECO:0000313" key="4">
    <source>
        <dbReference type="Proteomes" id="UP001152797"/>
    </source>
</evidence>
<dbReference type="InterPro" id="IPR027417">
    <property type="entry name" value="P-loop_NTPase"/>
</dbReference>